<dbReference type="InParanoid" id="A0A0G4FPK2"/>
<evidence type="ECO:0000313" key="1">
    <source>
        <dbReference type="EMBL" id="CEM16318.1"/>
    </source>
</evidence>
<name>A0A0G4FPK2_VITBC</name>
<dbReference type="AlphaFoldDB" id="A0A0G4FPK2"/>
<gene>
    <name evidence="1" type="ORF">Vbra_695</name>
</gene>
<proteinExistence type="predicted"/>
<dbReference type="VEuPathDB" id="CryptoDB:Vbra_695"/>
<dbReference type="Proteomes" id="UP000041254">
    <property type="component" value="Unassembled WGS sequence"/>
</dbReference>
<organism evidence="1 2">
    <name type="scientific">Vitrella brassicaformis (strain CCMP3155)</name>
    <dbReference type="NCBI Taxonomy" id="1169540"/>
    <lineage>
        <taxon>Eukaryota</taxon>
        <taxon>Sar</taxon>
        <taxon>Alveolata</taxon>
        <taxon>Colpodellida</taxon>
        <taxon>Vitrellaceae</taxon>
        <taxon>Vitrella</taxon>
    </lineage>
</organism>
<keyword evidence="2" id="KW-1185">Reference proteome</keyword>
<sequence length="291" mass="32014">MVETVVNVQQTLRGTEKRGLRLQEAPRLRHEIPSLRNAVHRVVSLLRLLKSLDVVLLYRLGVRTLMKHRTPLQVVIESIPVLPERSLSVLLRFAGSHRRCAAVLRNGLFPCLINDVPAETLQLADQLMSLSKRRRERLVQVSGPGRERLLQNLMDTQNNDSVRFCIAIPKTADVVNVAVVLATNDKTPPLLSSMDLHIFLSHPSAALAVGDALETTAQQLRSFVSGLKDRHRGAIKTRDSISRAFQSPSGHSIGVGGLAAAGVWRIVGQQVVRTIELPGGRGEGRPLLEGH</sequence>
<accession>A0A0G4FPK2</accession>
<reference evidence="1 2" key="1">
    <citation type="submission" date="2014-11" db="EMBL/GenBank/DDBJ databases">
        <authorList>
            <person name="Zhu J."/>
            <person name="Qi W."/>
            <person name="Song R."/>
        </authorList>
    </citation>
    <scope>NUCLEOTIDE SEQUENCE [LARGE SCALE GENOMIC DNA]</scope>
</reference>
<protein>
    <submittedName>
        <fullName evidence="1">Uncharacterized protein</fullName>
    </submittedName>
</protein>
<dbReference type="EMBL" id="CDMY01000477">
    <property type="protein sequence ID" value="CEM16318.1"/>
    <property type="molecule type" value="Genomic_DNA"/>
</dbReference>
<evidence type="ECO:0000313" key="2">
    <source>
        <dbReference type="Proteomes" id="UP000041254"/>
    </source>
</evidence>